<organism evidence="3 4">
    <name type="scientific">Rotaria socialis</name>
    <dbReference type="NCBI Taxonomy" id="392032"/>
    <lineage>
        <taxon>Eukaryota</taxon>
        <taxon>Metazoa</taxon>
        <taxon>Spiralia</taxon>
        <taxon>Gnathifera</taxon>
        <taxon>Rotifera</taxon>
        <taxon>Eurotatoria</taxon>
        <taxon>Bdelloidea</taxon>
        <taxon>Philodinida</taxon>
        <taxon>Philodinidae</taxon>
        <taxon>Rotaria</taxon>
    </lineage>
</organism>
<comment type="caution">
    <text evidence="3">The sequence shown here is derived from an EMBL/GenBank/DDBJ whole genome shotgun (WGS) entry which is preliminary data.</text>
</comment>
<reference evidence="3" key="1">
    <citation type="submission" date="2021-02" db="EMBL/GenBank/DDBJ databases">
        <authorList>
            <person name="Nowell W R."/>
        </authorList>
    </citation>
    <scope>NUCLEOTIDE SEQUENCE</scope>
</reference>
<keyword evidence="1" id="KW-0732">Signal</keyword>
<protein>
    <recommendedName>
        <fullName evidence="2">Reverse transcriptase domain-containing protein</fullName>
    </recommendedName>
</protein>
<name>A0A821GN95_9BILA</name>
<dbReference type="Proteomes" id="UP000663873">
    <property type="component" value="Unassembled WGS sequence"/>
</dbReference>
<accession>A0A821GN95</accession>
<evidence type="ECO:0000259" key="2">
    <source>
        <dbReference type="PROSITE" id="PS50878"/>
    </source>
</evidence>
<dbReference type="EMBL" id="CAJOBP010031769">
    <property type="protein sequence ID" value="CAF4671080.1"/>
    <property type="molecule type" value="Genomic_DNA"/>
</dbReference>
<evidence type="ECO:0000313" key="4">
    <source>
        <dbReference type="Proteomes" id="UP000663873"/>
    </source>
</evidence>
<evidence type="ECO:0000313" key="3">
    <source>
        <dbReference type="EMBL" id="CAF4671080.1"/>
    </source>
</evidence>
<dbReference type="PROSITE" id="PS50878">
    <property type="entry name" value="RT_POL"/>
    <property type="match status" value="1"/>
</dbReference>
<proteinExistence type="predicted"/>
<keyword evidence="4" id="KW-1185">Reference proteome</keyword>
<sequence>MVANILTLALYVCKLEAMGLPQDSSLSPYLLIVFHADLTNYLGAHSCHLFGDDLCLLIKSPTMKKLGSMIDQLENEGTRVCNQ</sequence>
<dbReference type="AlphaFoldDB" id="A0A821GN95"/>
<feature type="chain" id="PRO_5032589376" description="Reverse transcriptase domain-containing protein" evidence="1">
    <location>
        <begin position="18"/>
        <end position="83"/>
    </location>
</feature>
<feature type="signal peptide" evidence="1">
    <location>
        <begin position="1"/>
        <end position="17"/>
    </location>
</feature>
<feature type="non-terminal residue" evidence="3">
    <location>
        <position position="1"/>
    </location>
</feature>
<gene>
    <name evidence="3" type="ORF">UJA718_LOCUS34756</name>
</gene>
<evidence type="ECO:0000256" key="1">
    <source>
        <dbReference type="SAM" id="SignalP"/>
    </source>
</evidence>
<feature type="domain" description="Reverse transcriptase" evidence="2">
    <location>
        <begin position="1"/>
        <end position="83"/>
    </location>
</feature>
<dbReference type="InterPro" id="IPR000477">
    <property type="entry name" value="RT_dom"/>
</dbReference>